<proteinExistence type="predicted"/>
<organism evidence="12 13">
    <name type="scientific">Acropora cervicornis</name>
    <name type="common">Staghorn coral</name>
    <dbReference type="NCBI Taxonomy" id="6130"/>
    <lineage>
        <taxon>Eukaryota</taxon>
        <taxon>Metazoa</taxon>
        <taxon>Cnidaria</taxon>
        <taxon>Anthozoa</taxon>
        <taxon>Hexacorallia</taxon>
        <taxon>Scleractinia</taxon>
        <taxon>Astrocoeniina</taxon>
        <taxon>Acroporidae</taxon>
        <taxon>Acropora</taxon>
    </lineage>
</organism>
<dbReference type="PROSITE" id="PS51864">
    <property type="entry name" value="ASTACIN"/>
    <property type="match status" value="1"/>
</dbReference>
<dbReference type="PROSITE" id="PS50092">
    <property type="entry name" value="TSP1"/>
    <property type="match status" value="2"/>
</dbReference>
<dbReference type="CDD" id="cd04280">
    <property type="entry name" value="ZnMc_astacin_like"/>
    <property type="match status" value="1"/>
</dbReference>
<feature type="binding site" evidence="8">
    <location>
        <position position="181"/>
    </location>
    <ligand>
        <name>Zn(2+)</name>
        <dbReference type="ChEBI" id="CHEBI:29105"/>
        <note>catalytic</note>
    </ligand>
</feature>
<feature type="binding site" evidence="8">
    <location>
        <position position="185"/>
    </location>
    <ligand>
        <name>Zn(2+)</name>
        <dbReference type="ChEBI" id="CHEBI:29105"/>
        <note>catalytic</note>
    </ligand>
</feature>
<evidence type="ECO:0000256" key="8">
    <source>
        <dbReference type="PROSITE-ProRule" id="PRU01211"/>
    </source>
</evidence>
<dbReference type="GO" id="GO:0016020">
    <property type="term" value="C:membrane"/>
    <property type="evidence" value="ECO:0007669"/>
    <property type="project" value="InterPro"/>
</dbReference>
<feature type="binding site" evidence="8">
    <location>
        <position position="191"/>
    </location>
    <ligand>
        <name>Zn(2+)</name>
        <dbReference type="ChEBI" id="CHEBI:29105"/>
        <note>catalytic</note>
    </ligand>
</feature>
<comment type="cofactor">
    <cofactor evidence="8 9">
        <name>Zn(2+)</name>
        <dbReference type="ChEBI" id="CHEBI:29105"/>
    </cofactor>
    <text evidence="8 9">Binds 1 zinc ion per subunit.</text>
</comment>
<keyword evidence="5 8" id="KW-0482">Metalloprotease</keyword>
<reference evidence="12" key="2">
    <citation type="journal article" date="2023" name="Science">
        <title>Genomic signatures of disease resistance in endangered staghorn corals.</title>
        <authorList>
            <person name="Vollmer S.V."/>
            <person name="Selwyn J.D."/>
            <person name="Despard B.A."/>
            <person name="Roesel C.L."/>
        </authorList>
    </citation>
    <scope>NUCLEOTIDE SEQUENCE</scope>
    <source>
        <strain evidence="12">K2</strain>
    </source>
</reference>
<dbReference type="InterPro" id="IPR013320">
    <property type="entry name" value="ConA-like_dom_sf"/>
</dbReference>
<dbReference type="GO" id="GO:0006508">
    <property type="term" value="P:proteolysis"/>
    <property type="evidence" value="ECO:0007669"/>
    <property type="project" value="UniProtKB-KW"/>
</dbReference>
<dbReference type="InterPro" id="IPR000884">
    <property type="entry name" value="TSP1_rpt"/>
</dbReference>
<dbReference type="SUPFAM" id="SSF49899">
    <property type="entry name" value="Concanavalin A-like lectins/glucanases"/>
    <property type="match status" value="1"/>
</dbReference>
<dbReference type="SUPFAM" id="SSF55486">
    <property type="entry name" value="Metalloproteases ('zincins'), catalytic domain"/>
    <property type="match status" value="1"/>
</dbReference>
<protein>
    <recommendedName>
        <fullName evidence="9">Metalloendopeptidase</fullName>
        <ecNumber evidence="9">3.4.24.-</ecNumber>
    </recommendedName>
</protein>
<evidence type="ECO:0000256" key="4">
    <source>
        <dbReference type="ARBA" id="ARBA00022833"/>
    </source>
</evidence>
<dbReference type="InterPro" id="IPR000998">
    <property type="entry name" value="MAM_dom"/>
</dbReference>
<dbReference type="Pfam" id="PF00090">
    <property type="entry name" value="TSP_1"/>
    <property type="match status" value="1"/>
</dbReference>
<dbReference type="Gene3D" id="2.60.120.200">
    <property type="match status" value="1"/>
</dbReference>
<dbReference type="InterPro" id="IPR024079">
    <property type="entry name" value="MetalloPept_cat_dom_sf"/>
</dbReference>
<dbReference type="Pfam" id="PF01400">
    <property type="entry name" value="Astacin"/>
    <property type="match status" value="1"/>
</dbReference>
<dbReference type="Gene3D" id="2.20.100.10">
    <property type="entry name" value="Thrombospondin type-1 (TSP1) repeat"/>
    <property type="match status" value="1"/>
</dbReference>
<dbReference type="SMART" id="SM00137">
    <property type="entry name" value="MAM"/>
    <property type="match status" value="1"/>
</dbReference>
<dbReference type="Proteomes" id="UP001249851">
    <property type="component" value="Unassembled WGS sequence"/>
</dbReference>
<evidence type="ECO:0000259" key="11">
    <source>
        <dbReference type="PROSITE" id="PS51864"/>
    </source>
</evidence>
<sequence length="556" mass="63342">MEDLAVFLLFLFTVRLSCSPVDQFHSDRSSRGLDLGDQTILDNIIKVNKDNDVNIYEGDIELSPDDAVDSRDAGDVDGEQMIRRKRNAARDRKRLWVKRVVPYQYASDFPDSYKPTVQEAITEYENRTCLKFVQRTSEDLFILFVHKSGCWSPVGRQYWMTGVGQELSVGNGCNHKGTILHEIMHALGFWHEQSHHEHNFNKYSHHDIDRLKIPYDLDSIMHYGRKSFSKNGKDTIRSILNHDRPLGQRNGLTDFDVHEVNALYDCSSKPGWSRWSNFGPCSFRCYKSRQRFCTSSNRIKDCLGADSYGVQEETAKCNNSECYAPIDGHWGRWSQWGACDAKCGFGKHYRTRLCDDPQPKYGGKGCNGNLKESKACKLKSCGMGPDDCEFDISMCHWGNDKINPSDFNWMRHTGGTPSSSTGPYKDHTTGTGYYVYAETSGIDQNKKARLLSRTFPSTNGRCMSFWYHMYGSGMGQLNVYIEPAKGVATKVWSLSGDQGNEWRMKQITLTSSASEYKVAFEAVRGSSFRSDIALDDISFEESPCCESVRFYYLKIT</sequence>
<reference evidence="12" key="1">
    <citation type="journal article" date="2023" name="G3 (Bethesda)">
        <title>Whole genome assembly and annotation of the endangered Caribbean coral Acropora cervicornis.</title>
        <authorList>
            <person name="Selwyn J.D."/>
            <person name="Vollmer S.V."/>
        </authorList>
    </citation>
    <scope>NUCLEOTIDE SEQUENCE</scope>
    <source>
        <strain evidence="12">K2</strain>
    </source>
</reference>
<dbReference type="GO" id="GO:0008270">
    <property type="term" value="F:zinc ion binding"/>
    <property type="evidence" value="ECO:0007669"/>
    <property type="project" value="UniProtKB-UniRule"/>
</dbReference>
<evidence type="ECO:0000256" key="3">
    <source>
        <dbReference type="ARBA" id="ARBA00022801"/>
    </source>
</evidence>
<dbReference type="Gene3D" id="3.40.390.10">
    <property type="entry name" value="Collagenase (Catalytic Domain)"/>
    <property type="match status" value="1"/>
</dbReference>
<dbReference type="EMBL" id="JARQWQ010000001">
    <property type="protein sequence ID" value="KAK2574276.1"/>
    <property type="molecule type" value="Genomic_DNA"/>
</dbReference>
<dbReference type="InterPro" id="IPR006026">
    <property type="entry name" value="Peptidase_Metallo"/>
</dbReference>
<dbReference type="GO" id="GO:0004222">
    <property type="term" value="F:metalloendopeptidase activity"/>
    <property type="evidence" value="ECO:0007669"/>
    <property type="project" value="UniProtKB-UniRule"/>
</dbReference>
<dbReference type="CDD" id="cd06263">
    <property type="entry name" value="MAM"/>
    <property type="match status" value="1"/>
</dbReference>
<dbReference type="PRINTS" id="PR00480">
    <property type="entry name" value="ASTACIN"/>
</dbReference>
<name>A0AAD9VH38_ACRCE</name>
<evidence type="ECO:0000313" key="12">
    <source>
        <dbReference type="EMBL" id="KAK2574276.1"/>
    </source>
</evidence>
<dbReference type="AlphaFoldDB" id="A0AAD9VH38"/>
<dbReference type="InterPro" id="IPR034035">
    <property type="entry name" value="Astacin-like_dom"/>
</dbReference>
<evidence type="ECO:0000259" key="10">
    <source>
        <dbReference type="PROSITE" id="PS50060"/>
    </source>
</evidence>
<dbReference type="SUPFAM" id="SSF82895">
    <property type="entry name" value="TSP-1 type 1 repeat"/>
    <property type="match status" value="1"/>
</dbReference>
<dbReference type="PANTHER" id="PTHR10127">
    <property type="entry name" value="DISCOIDIN, CUB, EGF, LAMININ , AND ZINC METALLOPROTEASE DOMAIN CONTAINING"/>
    <property type="match status" value="1"/>
</dbReference>
<feature type="domain" description="MAM" evidence="10">
    <location>
        <begin position="386"/>
        <end position="547"/>
    </location>
</feature>
<keyword evidence="7" id="KW-0325">Glycoprotein</keyword>
<dbReference type="PRINTS" id="PR00020">
    <property type="entry name" value="MAMDOMAIN"/>
</dbReference>
<evidence type="ECO:0000256" key="9">
    <source>
        <dbReference type="RuleBase" id="RU361183"/>
    </source>
</evidence>
<evidence type="ECO:0000256" key="1">
    <source>
        <dbReference type="ARBA" id="ARBA00022670"/>
    </source>
</evidence>
<keyword evidence="2 8" id="KW-0479">Metal-binding</keyword>
<evidence type="ECO:0000256" key="2">
    <source>
        <dbReference type="ARBA" id="ARBA00022723"/>
    </source>
</evidence>
<keyword evidence="9" id="KW-0732">Signal</keyword>
<comment type="caution">
    <text evidence="12">The sequence shown here is derived from an EMBL/GenBank/DDBJ whole genome shotgun (WGS) entry which is preliminary data.</text>
</comment>
<evidence type="ECO:0000313" key="13">
    <source>
        <dbReference type="Proteomes" id="UP001249851"/>
    </source>
</evidence>
<dbReference type="Pfam" id="PF00629">
    <property type="entry name" value="MAM"/>
    <property type="match status" value="1"/>
</dbReference>
<dbReference type="SMART" id="SM00209">
    <property type="entry name" value="TSP1"/>
    <property type="match status" value="2"/>
</dbReference>
<dbReference type="PROSITE" id="PS00740">
    <property type="entry name" value="MAM_1"/>
    <property type="match status" value="1"/>
</dbReference>
<dbReference type="FunFam" id="2.20.100.10:FF:000002">
    <property type="entry name" value="Unc-5 netrin receptor C"/>
    <property type="match status" value="1"/>
</dbReference>
<evidence type="ECO:0000256" key="5">
    <source>
        <dbReference type="ARBA" id="ARBA00023049"/>
    </source>
</evidence>
<keyword evidence="3 8" id="KW-0378">Hydrolase</keyword>
<evidence type="ECO:0000256" key="7">
    <source>
        <dbReference type="ARBA" id="ARBA00023180"/>
    </source>
</evidence>
<feature type="chain" id="PRO_5041777304" description="Metalloendopeptidase" evidence="9">
    <location>
        <begin position="19"/>
        <end position="556"/>
    </location>
</feature>
<feature type="active site" evidence="8">
    <location>
        <position position="182"/>
    </location>
</feature>
<keyword evidence="1 8" id="KW-0645">Protease</keyword>
<dbReference type="EC" id="3.4.24.-" evidence="9"/>
<dbReference type="PROSITE" id="PS50060">
    <property type="entry name" value="MAM_2"/>
    <property type="match status" value="1"/>
</dbReference>
<keyword evidence="13" id="KW-1185">Reference proteome</keyword>
<accession>A0AAD9VH38</accession>
<keyword evidence="4 8" id="KW-0862">Zinc</keyword>
<feature type="signal peptide" evidence="9">
    <location>
        <begin position="1"/>
        <end position="18"/>
    </location>
</feature>
<dbReference type="PANTHER" id="PTHR10127:SF780">
    <property type="entry name" value="METALLOENDOPEPTIDASE"/>
    <property type="match status" value="1"/>
</dbReference>
<feature type="domain" description="Peptidase M12A" evidence="11">
    <location>
        <begin position="87"/>
        <end position="267"/>
    </location>
</feature>
<dbReference type="SMART" id="SM00235">
    <property type="entry name" value="ZnMc"/>
    <property type="match status" value="1"/>
</dbReference>
<comment type="caution">
    <text evidence="8">Lacks conserved residue(s) required for the propagation of feature annotation.</text>
</comment>
<keyword evidence="6" id="KW-1015">Disulfide bond</keyword>
<dbReference type="InterPro" id="IPR036383">
    <property type="entry name" value="TSP1_rpt_sf"/>
</dbReference>
<evidence type="ECO:0000256" key="6">
    <source>
        <dbReference type="ARBA" id="ARBA00023157"/>
    </source>
</evidence>
<gene>
    <name evidence="12" type="ORF">P5673_000421</name>
</gene>
<dbReference type="InterPro" id="IPR001506">
    <property type="entry name" value="Peptidase_M12A"/>
</dbReference>